<gene>
    <name evidence="2" type="ORF">UFOVP844_56</name>
</gene>
<protein>
    <recommendedName>
        <fullName evidence="3">N-acetyltransferase domain-containing protein</fullName>
    </recommendedName>
</protein>
<name>A0A6J5P6V1_9CAUD</name>
<dbReference type="SUPFAM" id="SSF55729">
    <property type="entry name" value="Acyl-CoA N-acyltransferases (Nat)"/>
    <property type="match status" value="1"/>
</dbReference>
<dbReference type="InterPro" id="IPR016181">
    <property type="entry name" value="Acyl_CoA_acyltransferase"/>
</dbReference>
<accession>A0A6J5P6V1</accession>
<organism evidence="2">
    <name type="scientific">uncultured Caudovirales phage</name>
    <dbReference type="NCBI Taxonomy" id="2100421"/>
    <lineage>
        <taxon>Viruses</taxon>
        <taxon>Duplodnaviria</taxon>
        <taxon>Heunggongvirae</taxon>
        <taxon>Uroviricota</taxon>
        <taxon>Caudoviricetes</taxon>
        <taxon>Peduoviridae</taxon>
        <taxon>Maltschvirus</taxon>
        <taxon>Maltschvirus maltsch</taxon>
    </lineage>
</organism>
<sequence>MNLKWFRIIDPKLIPPKYITQIKDCNFTLESFVKVLSTNCVQMVDGGAVVNPLNLLFVLANDDFQIKGFSWMVVDPMTNSLIINSFSIDNEFWGSGKAVKLLEEKALEIKEGAKLDRVYWITRCPKHSEKYGFKRSKHVLMEYQGYGKSNGDTSETSGDSPNNDTGAVTIPE</sequence>
<evidence type="ECO:0008006" key="3">
    <source>
        <dbReference type="Google" id="ProtNLM"/>
    </source>
</evidence>
<feature type="compositionally biased region" description="Polar residues" evidence="1">
    <location>
        <begin position="150"/>
        <end position="166"/>
    </location>
</feature>
<proteinExistence type="predicted"/>
<evidence type="ECO:0000256" key="1">
    <source>
        <dbReference type="SAM" id="MobiDB-lite"/>
    </source>
</evidence>
<evidence type="ECO:0000313" key="2">
    <source>
        <dbReference type="EMBL" id="CAB4166812.1"/>
    </source>
</evidence>
<reference evidence="2" key="1">
    <citation type="submission" date="2020-04" db="EMBL/GenBank/DDBJ databases">
        <authorList>
            <person name="Chiriac C."/>
            <person name="Salcher M."/>
            <person name="Ghai R."/>
            <person name="Kavagutti S V."/>
        </authorList>
    </citation>
    <scope>NUCLEOTIDE SEQUENCE</scope>
</reference>
<dbReference type="EMBL" id="LR796795">
    <property type="protein sequence ID" value="CAB4166812.1"/>
    <property type="molecule type" value="Genomic_DNA"/>
</dbReference>
<feature type="region of interest" description="Disordered" evidence="1">
    <location>
        <begin position="147"/>
        <end position="172"/>
    </location>
</feature>